<evidence type="ECO:0000313" key="3">
    <source>
        <dbReference type="Proteomes" id="UP001162060"/>
    </source>
</evidence>
<evidence type="ECO:0000313" key="2">
    <source>
        <dbReference type="EMBL" id="CAK7894132.1"/>
    </source>
</evidence>
<feature type="compositionally biased region" description="Basic and acidic residues" evidence="1">
    <location>
        <begin position="81"/>
        <end position="99"/>
    </location>
</feature>
<dbReference type="Proteomes" id="UP001162060">
    <property type="component" value="Unassembled WGS sequence"/>
</dbReference>
<sequence length="99" mass="11172">MTEIFGLGEDSDESLSHAWPSNDKTRGDGGDAPIYHHYRSNSRDRAATGVSAHADTTQEARDRNVLWYAPQVESPWMPPSRELDRLTGTTTERDRIPLF</sequence>
<dbReference type="EMBL" id="CAKLBY020000004">
    <property type="protein sequence ID" value="CAK7894132.1"/>
    <property type="molecule type" value="Genomic_DNA"/>
</dbReference>
<dbReference type="AlphaFoldDB" id="A0AAV1T386"/>
<protein>
    <submittedName>
        <fullName evidence="2">Uncharacterized protein</fullName>
    </submittedName>
</protein>
<comment type="caution">
    <text evidence="2">The sequence shown here is derived from an EMBL/GenBank/DDBJ whole genome shotgun (WGS) entry which is preliminary data.</text>
</comment>
<reference evidence="2" key="1">
    <citation type="submission" date="2024-01" db="EMBL/GenBank/DDBJ databases">
        <authorList>
            <person name="Webb A."/>
        </authorList>
    </citation>
    <scope>NUCLEOTIDE SEQUENCE</scope>
    <source>
        <strain evidence="2">Pm1</strain>
    </source>
</reference>
<proteinExistence type="predicted"/>
<organism evidence="2 3">
    <name type="scientific">Peronospora matthiolae</name>
    <dbReference type="NCBI Taxonomy" id="2874970"/>
    <lineage>
        <taxon>Eukaryota</taxon>
        <taxon>Sar</taxon>
        <taxon>Stramenopiles</taxon>
        <taxon>Oomycota</taxon>
        <taxon>Peronosporomycetes</taxon>
        <taxon>Peronosporales</taxon>
        <taxon>Peronosporaceae</taxon>
        <taxon>Peronospora</taxon>
    </lineage>
</organism>
<name>A0AAV1T386_9STRA</name>
<gene>
    <name evidence="2" type="ORF">PM001_LOCUS738</name>
</gene>
<evidence type="ECO:0000256" key="1">
    <source>
        <dbReference type="SAM" id="MobiDB-lite"/>
    </source>
</evidence>
<feature type="region of interest" description="Disordered" evidence="1">
    <location>
        <begin position="1"/>
        <end position="58"/>
    </location>
</feature>
<accession>A0AAV1T386</accession>
<feature type="region of interest" description="Disordered" evidence="1">
    <location>
        <begin position="77"/>
        <end position="99"/>
    </location>
</feature>